<dbReference type="EMBL" id="VHLH01000026">
    <property type="protein sequence ID" value="TPW26817.1"/>
    <property type="molecule type" value="Genomic_DNA"/>
</dbReference>
<evidence type="ECO:0000259" key="1">
    <source>
        <dbReference type="Pfam" id="PF13116"/>
    </source>
</evidence>
<organism evidence="2 3">
    <name type="scientific">Pararhizobium mangrovi</name>
    <dbReference type="NCBI Taxonomy" id="2590452"/>
    <lineage>
        <taxon>Bacteria</taxon>
        <taxon>Pseudomonadati</taxon>
        <taxon>Pseudomonadota</taxon>
        <taxon>Alphaproteobacteria</taxon>
        <taxon>Hyphomicrobiales</taxon>
        <taxon>Rhizobiaceae</taxon>
        <taxon>Rhizobium/Agrobacterium group</taxon>
        <taxon>Pararhizobium</taxon>
    </lineage>
</organism>
<protein>
    <recommendedName>
        <fullName evidence="1">YhdP central domain-containing protein</fullName>
    </recommendedName>
</protein>
<dbReference type="InterPro" id="IPR025263">
    <property type="entry name" value="YhdP_central"/>
</dbReference>
<proteinExistence type="predicted"/>
<gene>
    <name evidence="2" type="ORF">FJU11_13500</name>
</gene>
<reference evidence="2 3" key="1">
    <citation type="submission" date="2019-06" db="EMBL/GenBank/DDBJ databases">
        <authorList>
            <person name="Li M."/>
        </authorList>
    </citation>
    <scope>NUCLEOTIDE SEQUENCE [LARGE SCALE GENOMIC DNA]</scope>
    <source>
        <strain evidence="2 3">BGMRC6574</strain>
    </source>
</reference>
<accession>A0A506U4K7</accession>
<evidence type="ECO:0000313" key="3">
    <source>
        <dbReference type="Proteomes" id="UP000320314"/>
    </source>
</evidence>
<dbReference type="Pfam" id="PF13116">
    <property type="entry name" value="YhdP"/>
    <property type="match status" value="1"/>
</dbReference>
<comment type="caution">
    <text evidence="2">The sequence shown here is derived from an EMBL/GenBank/DDBJ whole genome shotgun (WGS) entry which is preliminary data.</text>
</comment>
<dbReference type="Proteomes" id="UP000320314">
    <property type="component" value="Unassembled WGS sequence"/>
</dbReference>
<sequence length="1077" mass="112962">MVVVIAAAAGGVALENGAADGFLAARVRSALQHVLGDDLAADLQGATIRIAADGKVELRARGVSIRRAADGTPVAGLRTIDLALAPMPLLSGNIAVEGLVVDGISLDPETLGSGEPITLDSLRVDGLPDMMDRVFAGSDRLLRILDGGEVGRIEVTDTRIASAGAGSPPIDIAEADLTRGTDGTVRLSGTLSAGGAPARFTARALPGKDGRHIASMAFDLEGFDTAPLMLQRAPDGTPIRGVATDLALKAAATRKGDDAAPALTARLSLSPGQFYAHETAASIKGGTVDLAYRFDRKSIDIRPSSVSIGQSRFPFTGGIIDLSNLDTMTGNGFALDLVSNGSSVLPLDSGEPPVSFNAKILARYLKGSRELSFKQLSVSTPLGSLAGSLEIDRGGRSPEISFAGTLKGMKTAAIKQLWPFWLGVHARQWVMNNLYGGAITNGSIKVYIPQGKIAESGGKLDLDENEFSIDFDYADARLNVAGDIPPLRDAKGHFRLRGPHLTVSLDQATGYFPTGRTVDISKGVFAIADTDKHPVMANLDITVAGEAAAVAELVSYEPIDALKRTDFSAKDFSGDVVSRVHARFGLIRDQNPPPPDWHVEATLNGVDLAQKVDGRAFTDLDGSLTVDPDKAVLDADARIDGIPMHVALTRPLGTDSPVERAQVVTASLGTAAQKALMPGLATIVDGPIDMTMREVAPDTQAVSADLKGAKITIPGLEWTKGAGIPATVSLTTHAGGKGDIAIRDFTLHGSGFSVKGAIDIDDGHFTNAHFSDVRLSERDRFAATVKRDGAGFEVDVDGTTLDARSVIEGLHGSSGAKSEGAATPVRIDADLDRLYGFNGEKLEGVHLSYAGAGKRIDRLNLSAKTSGGAVISARTDVAGPTRDFTLATGDAGTLARFADVYGKLNGGRLTARLSRTADGPYRGTVDIRDFSIDRENRLNSIVSMRSPHGQSLRDTTGEPLDLSEAEFQRGFTRLTFGNGSLAVADGVLRGTRIGATFQGTVFDPNGQMAITGTFMPAYGLNRIFGEVPLIGAILGNGRDRGLIGITFKLTGKVSSPDVQINPLSVIAPGVFRRIFEF</sequence>
<keyword evidence="3" id="KW-1185">Reference proteome</keyword>
<dbReference type="OrthoDB" id="7161641at2"/>
<dbReference type="AlphaFoldDB" id="A0A506U4K7"/>
<name>A0A506U4K7_9HYPH</name>
<evidence type="ECO:0000313" key="2">
    <source>
        <dbReference type="EMBL" id="TPW26817.1"/>
    </source>
</evidence>
<feature type="domain" description="YhdP central" evidence="1">
    <location>
        <begin position="366"/>
        <end position="864"/>
    </location>
</feature>
<dbReference type="RefSeq" id="WP_141167597.1">
    <property type="nucleotide sequence ID" value="NZ_VHLH01000026.1"/>
</dbReference>